<dbReference type="EMBL" id="JAUSVX010000010">
    <property type="protein sequence ID" value="MDQ0471861.1"/>
    <property type="molecule type" value="Genomic_DNA"/>
</dbReference>
<evidence type="ECO:0000256" key="4">
    <source>
        <dbReference type="SAM" id="SignalP"/>
    </source>
</evidence>
<evidence type="ECO:0000313" key="7">
    <source>
        <dbReference type="Proteomes" id="UP001242480"/>
    </source>
</evidence>
<keyword evidence="3 4" id="KW-0732">Signal</keyword>
<gene>
    <name evidence="6" type="ORF">QO011_004888</name>
</gene>
<reference evidence="6 7" key="1">
    <citation type="submission" date="2023-07" db="EMBL/GenBank/DDBJ databases">
        <title>Genomic Encyclopedia of Type Strains, Phase IV (KMG-IV): sequencing the most valuable type-strain genomes for metagenomic binning, comparative biology and taxonomic classification.</title>
        <authorList>
            <person name="Goeker M."/>
        </authorList>
    </citation>
    <scope>NUCLEOTIDE SEQUENCE [LARGE SCALE GENOMIC DNA]</scope>
    <source>
        <strain evidence="6 7">DSM 19619</strain>
    </source>
</reference>
<proteinExistence type="inferred from homology"/>
<comment type="subcellular location">
    <subcellularLocation>
        <location evidence="1">Cell envelope</location>
    </subcellularLocation>
</comment>
<organism evidence="6 7">
    <name type="scientific">Labrys wisconsinensis</name>
    <dbReference type="NCBI Taxonomy" id="425677"/>
    <lineage>
        <taxon>Bacteria</taxon>
        <taxon>Pseudomonadati</taxon>
        <taxon>Pseudomonadota</taxon>
        <taxon>Alphaproteobacteria</taxon>
        <taxon>Hyphomicrobiales</taxon>
        <taxon>Xanthobacteraceae</taxon>
        <taxon>Labrys</taxon>
    </lineage>
</organism>
<dbReference type="RefSeq" id="WP_307277712.1">
    <property type="nucleotide sequence ID" value="NZ_JAUSVX010000010.1"/>
</dbReference>
<dbReference type="InterPro" id="IPR025997">
    <property type="entry name" value="SBP_2_dom"/>
</dbReference>
<dbReference type="Gene3D" id="3.40.50.2300">
    <property type="match status" value="2"/>
</dbReference>
<dbReference type="InterPro" id="IPR028082">
    <property type="entry name" value="Peripla_BP_I"/>
</dbReference>
<evidence type="ECO:0000313" key="6">
    <source>
        <dbReference type="EMBL" id="MDQ0471861.1"/>
    </source>
</evidence>
<evidence type="ECO:0000256" key="1">
    <source>
        <dbReference type="ARBA" id="ARBA00004196"/>
    </source>
</evidence>
<keyword evidence="7" id="KW-1185">Reference proteome</keyword>
<feature type="domain" description="Periplasmic binding protein" evidence="5">
    <location>
        <begin position="33"/>
        <end position="285"/>
    </location>
</feature>
<feature type="signal peptide" evidence="4">
    <location>
        <begin position="1"/>
        <end position="25"/>
    </location>
</feature>
<protein>
    <submittedName>
        <fullName evidence="6">Ribose transport system substrate-binding protein</fullName>
    </submittedName>
</protein>
<sequence length="346" mass="35972">MHRFGHSAVLPLLAGAALVASIAGAAAKDSYTIGVSNTVQGNGWREEMVCAMKAQALASGKVAKLNIAHRNTDAAGQLEDIRNLISAHVDAIVVNPADPAGVNAAIAEATKAGIVVVAVDQAVTEPSAYVISNNQQEYAYLGAKWLFQRMGGKGGVVYMRGAAGASADTDRDKGFKKALAEFPGVKVVHETFTGWQQDQAKQQILDFLATGTPFEGIWTSGIDNVIVDALVESQATMVPVVGADNAGFVGQLSSVKGLTGAAVTNPGSIGGAGVTLALQILDGKKPAEKTVLVEPQIWDNADEAGKEKLKAAADPSLNPEWPVSISIPDWTTYTKQQIIACKGPGE</sequence>
<dbReference type="CDD" id="cd06300">
    <property type="entry name" value="PBP1_ABC_sugar_binding-like"/>
    <property type="match status" value="1"/>
</dbReference>
<dbReference type="PANTHER" id="PTHR46847">
    <property type="entry name" value="D-ALLOSE-BINDING PERIPLASMIC PROTEIN-RELATED"/>
    <property type="match status" value="1"/>
</dbReference>
<comment type="caution">
    <text evidence="6">The sequence shown here is derived from an EMBL/GenBank/DDBJ whole genome shotgun (WGS) entry which is preliminary data.</text>
</comment>
<dbReference type="Proteomes" id="UP001242480">
    <property type="component" value="Unassembled WGS sequence"/>
</dbReference>
<evidence type="ECO:0000256" key="3">
    <source>
        <dbReference type="ARBA" id="ARBA00022729"/>
    </source>
</evidence>
<dbReference type="Pfam" id="PF13407">
    <property type="entry name" value="Peripla_BP_4"/>
    <property type="match status" value="1"/>
</dbReference>
<name>A0ABU0JC53_9HYPH</name>
<dbReference type="SUPFAM" id="SSF53822">
    <property type="entry name" value="Periplasmic binding protein-like I"/>
    <property type="match status" value="1"/>
</dbReference>
<evidence type="ECO:0000259" key="5">
    <source>
        <dbReference type="Pfam" id="PF13407"/>
    </source>
</evidence>
<evidence type="ECO:0000256" key="2">
    <source>
        <dbReference type="ARBA" id="ARBA00007639"/>
    </source>
</evidence>
<accession>A0ABU0JC53</accession>
<comment type="similarity">
    <text evidence="2">Belongs to the bacterial solute-binding protein 2 family.</text>
</comment>
<feature type="chain" id="PRO_5045684650" evidence="4">
    <location>
        <begin position="26"/>
        <end position="346"/>
    </location>
</feature>
<dbReference type="PANTHER" id="PTHR46847:SF1">
    <property type="entry name" value="D-ALLOSE-BINDING PERIPLASMIC PROTEIN-RELATED"/>
    <property type="match status" value="1"/>
</dbReference>